<evidence type="ECO:0000313" key="3">
    <source>
        <dbReference type="EMBL" id="MDM8562956.1"/>
    </source>
</evidence>
<dbReference type="CDD" id="cd06533">
    <property type="entry name" value="Glyco_transf_WecG_TagA"/>
    <property type="match status" value="1"/>
</dbReference>
<dbReference type="Pfam" id="PF03808">
    <property type="entry name" value="Glyco_tran_WecG"/>
    <property type="match status" value="1"/>
</dbReference>
<evidence type="ECO:0000256" key="2">
    <source>
        <dbReference type="ARBA" id="ARBA00022679"/>
    </source>
</evidence>
<reference evidence="3" key="1">
    <citation type="submission" date="2023-06" db="EMBL/GenBank/DDBJ databases">
        <title>Uncultivated large filamentous bacteria from sulfidic sediments reveal new species and different genomic features in energy metabolism and defense.</title>
        <authorList>
            <person name="Fonseca A."/>
        </authorList>
    </citation>
    <scope>NUCLEOTIDE SEQUENCE</scope>
    <source>
        <strain evidence="3">HSG4</strain>
    </source>
</reference>
<dbReference type="PANTHER" id="PTHR34136">
    <property type="match status" value="1"/>
</dbReference>
<dbReference type="PANTHER" id="PTHR34136:SF1">
    <property type="entry name" value="UDP-N-ACETYL-D-MANNOSAMINURONIC ACID TRANSFERASE"/>
    <property type="match status" value="1"/>
</dbReference>
<keyword evidence="4" id="KW-1185">Reference proteome</keyword>
<keyword evidence="1" id="KW-0328">Glycosyltransferase</keyword>
<organism evidence="3 4">
    <name type="scientific">Candidatus Marithioploca araucensis</name>
    <dbReference type="NCBI Taxonomy" id="70273"/>
    <lineage>
        <taxon>Bacteria</taxon>
        <taxon>Pseudomonadati</taxon>
        <taxon>Pseudomonadota</taxon>
        <taxon>Gammaproteobacteria</taxon>
        <taxon>Thiotrichales</taxon>
        <taxon>Thiotrichaceae</taxon>
        <taxon>Candidatus Marithioploca</taxon>
    </lineage>
</organism>
<name>A0ABT7VTS5_9GAMM</name>
<dbReference type="EMBL" id="JAUCGM010000370">
    <property type="protein sequence ID" value="MDM8562956.1"/>
    <property type="molecule type" value="Genomic_DNA"/>
</dbReference>
<keyword evidence="2" id="KW-0808">Transferase</keyword>
<comment type="caution">
    <text evidence="3">The sequence shown here is derived from an EMBL/GenBank/DDBJ whole genome shotgun (WGS) entry which is preliminary data.</text>
</comment>
<protein>
    <submittedName>
        <fullName evidence="3">WecB/TagA/CpsF family glycosyltransferase</fullName>
    </submittedName>
</protein>
<feature type="non-terminal residue" evidence="3">
    <location>
        <position position="1"/>
    </location>
</feature>
<gene>
    <name evidence="3" type="ORF">QUF54_06335</name>
</gene>
<evidence type="ECO:0000256" key="1">
    <source>
        <dbReference type="ARBA" id="ARBA00022676"/>
    </source>
</evidence>
<dbReference type="NCBIfam" id="TIGR00696">
    <property type="entry name" value="wecG_tagA_cpsF"/>
    <property type="match status" value="1"/>
</dbReference>
<sequence>HAEFIDDMMDYQNIPDYEQQLPFVITPNSDQMVKLDQTQHHVLKEELKKSLFVLPDGQPIVWFSKWIRKPLKARLTGSDLFPLLWQQAKQNQQKILVIVSDEIFGEKLKQDYDNIVCYAPPFFEINTPDFDKICQELIEQIKDFQPKFVITGISFPKQEWLNLTIYTALKKQKIPSPLFLCLGASAEFYVGVRKRAPLFLQKVGLEWLHRLWLEPGRMWRRYILGVFSLLNLFGKEMTKEIFQKKS</sequence>
<proteinExistence type="predicted"/>
<evidence type="ECO:0000313" key="4">
    <source>
        <dbReference type="Proteomes" id="UP001171945"/>
    </source>
</evidence>
<dbReference type="InterPro" id="IPR004629">
    <property type="entry name" value="WecG_TagA_CpsF"/>
</dbReference>
<dbReference type="Proteomes" id="UP001171945">
    <property type="component" value="Unassembled WGS sequence"/>
</dbReference>
<accession>A0ABT7VTS5</accession>